<reference evidence="9 10" key="1">
    <citation type="submission" date="2018-04" db="EMBL/GenBank/DDBJ databases">
        <authorList>
            <person name="Hagen T."/>
        </authorList>
    </citation>
    <scope>NUCLEOTIDE SEQUENCE [LARGE SCALE GENOMIC DNA]</scope>
    <source>
        <strain evidence="9 10">TPD7009</strain>
    </source>
</reference>
<keyword evidence="4" id="KW-0566">Pantothenate biosynthesis</keyword>
<evidence type="ECO:0000259" key="8">
    <source>
        <dbReference type="Pfam" id="PF08546"/>
    </source>
</evidence>
<evidence type="ECO:0000256" key="5">
    <source>
        <dbReference type="ARBA" id="ARBA00032024"/>
    </source>
</evidence>
<evidence type="ECO:0000256" key="1">
    <source>
        <dbReference type="ARBA" id="ARBA00004994"/>
    </source>
</evidence>
<dbReference type="GO" id="GO:0008677">
    <property type="term" value="F:2-dehydropantoate 2-reductase activity"/>
    <property type="evidence" value="ECO:0007669"/>
    <property type="project" value="UniProtKB-EC"/>
</dbReference>
<dbReference type="Pfam" id="PF08546">
    <property type="entry name" value="ApbA_C"/>
    <property type="match status" value="1"/>
</dbReference>
<dbReference type="Gene3D" id="3.40.50.720">
    <property type="entry name" value="NAD(P)-binding Rossmann-like Domain"/>
    <property type="match status" value="1"/>
</dbReference>
<proteinExistence type="predicted"/>
<dbReference type="GO" id="GO:0005737">
    <property type="term" value="C:cytoplasm"/>
    <property type="evidence" value="ECO:0007669"/>
    <property type="project" value="TreeGrafter"/>
</dbReference>
<gene>
    <name evidence="9" type="ORF">DC430_10570</name>
</gene>
<dbReference type="InterPro" id="IPR013752">
    <property type="entry name" value="KPA_reductase"/>
</dbReference>
<dbReference type="EC" id="1.1.1.169" evidence="2"/>
<evidence type="ECO:0000256" key="6">
    <source>
        <dbReference type="ARBA" id="ARBA00048793"/>
    </source>
</evidence>
<dbReference type="SUPFAM" id="SSF48179">
    <property type="entry name" value="6-phosphogluconate dehydrogenase C-terminal domain-like"/>
    <property type="match status" value="1"/>
</dbReference>
<accession>A0AA92C543</accession>
<dbReference type="InterPro" id="IPR051402">
    <property type="entry name" value="KPR-Related"/>
</dbReference>
<dbReference type="AlphaFoldDB" id="A0AA92C543"/>
<organism evidence="9 10">
    <name type="scientific">Rhizobium rhizogenes</name>
    <name type="common">Agrobacterium rhizogenes</name>
    <dbReference type="NCBI Taxonomy" id="359"/>
    <lineage>
        <taxon>Bacteria</taxon>
        <taxon>Pseudomonadati</taxon>
        <taxon>Pseudomonadota</taxon>
        <taxon>Alphaproteobacteria</taxon>
        <taxon>Hyphomicrobiales</taxon>
        <taxon>Rhizobiaceae</taxon>
        <taxon>Rhizobium/Agrobacterium group</taxon>
        <taxon>Rhizobium</taxon>
    </lineage>
</organism>
<dbReference type="InterPro" id="IPR013328">
    <property type="entry name" value="6PGD_dom2"/>
</dbReference>
<name>A0AA92C543_RHIRH</name>
<comment type="pathway">
    <text evidence="1">Cofactor biosynthesis; (R)-pantothenate biosynthesis; (R)-pantoate from 3-methyl-2-oxobutanoate: step 2/2.</text>
</comment>
<dbReference type="Pfam" id="PF02558">
    <property type="entry name" value="ApbA"/>
    <property type="match status" value="1"/>
</dbReference>
<comment type="catalytic activity">
    <reaction evidence="6">
        <text>(R)-pantoate + NADP(+) = 2-dehydropantoate + NADPH + H(+)</text>
        <dbReference type="Rhea" id="RHEA:16233"/>
        <dbReference type="ChEBI" id="CHEBI:11561"/>
        <dbReference type="ChEBI" id="CHEBI:15378"/>
        <dbReference type="ChEBI" id="CHEBI:15980"/>
        <dbReference type="ChEBI" id="CHEBI:57783"/>
        <dbReference type="ChEBI" id="CHEBI:58349"/>
        <dbReference type="EC" id="1.1.1.169"/>
    </reaction>
</comment>
<dbReference type="InterPro" id="IPR008927">
    <property type="entry name" value="6-PGluconate_DH-like_C_sf"/>
</dbReference>
<dbReference type="Gene3D" id="1.10.1040.10">
    <property type="entry name" value="N-(1-d-carboxylethyl)-l-norvaline Dehydrogenase, domain 2"/>
    <property type="match status" value="1"/>
</dbReference>
<comment type="caution">
    <text evidence="9">The sequence shown here is derived from an EMBL/GenBank/DDBJ whole genome shotgun (WGS) entry which is preliminary data.</text>
</comment>
<dbReference type="PANTHER" id="PTHR21708">
    <property type="entry name" value="PROBABLE 2-DEHYDROPANTOATE 2-REDUCTASE"/>
    <property type="match status" value="1"/>
</dbReference>
<evidence type="ECO:0000259" key="7">
    <source>
        <dbReference type="Pfam" id="PF02558"/>
    </source>
</evidence>
<dbReference type="EMBL" id="QDFR01000002">
    <property type="protein sequence ID" value="PVE55600.1"/>
    <property type="molecule type" value="Genomic_DNA"/>
</dbReference>
<sequence>MSRYIIIGAGAVGASLAAQFALSDIDYVLVGRGAQIRHIKQHGLTFRRPDGVRQIELSAFDLEEPPELRKDDILLLTVKSQDAASALAFWSWRDVAGSRLPASLSLPIVTFQNGLATEAAALRTFANVYGASILTPALFTRTGTVAVAGDPQLGIATVGRFPVGHDALSDQIAEDLTKAGYLAEATSDIRRWKAAKLLHNVRNALELFDGKPDLREDIGTALVNEATQALQAGGYSLASPSERRIDISNWRVAPGSGVSPGQQSTWQSFTRGASSEVDFLNGEIVLLGRLHGVATPYNEAVQRLAGQLAEKAQFTEPLALEAIIALLNQDSDTLPVGLRTQQEPAVSRNFNPAA</sequence>
<evidence type="ECO:0000313" key="10">
    <source>
        <dbReference type="Proteomes" id="UP000244335"/>
    </source>
</evidence>
<evidence type="ECO:0000256" key="2">
    <source>
        <dbReference type="ARBA" id="ARBA00013014"/>
    </source>
</evidence>
<dbReference type="Proteomes" id="UP000244335">
    <property type="component" value="Unassembled WGS sequence"/>
</dbReference>
<evidence type="ECO:0000313" key="9">
    <source>
        <dbReference type="EMBL" id="PVE55600.1"/>
    </source>
</evidence>
<protein>
    <recommendedName>
        <fullName evidence="3">2-dehydropantoate 2-reductase</fullName>
        <ecNumber evidence="2">1.1.1.169</ecNumber>
    </recommendedName>
    <alternativeName>
        <fullName evidence="5">Ketopantoate reductase</fullName>
    </alternativeName>
</protein>
<evidence type="ECO:0000256" key="4">
    <source>
        <dbReference type="ARBA" id="ARBA00022655"/>
    </source>
</evidence>
<feature type="domain" description="Ketopantoate reductase N-terminal" evidence="7">
    <location>
        <begin position="5"/>
        <end position="153"/>
    </location>
</feature>
<dbReference type="GO" id="GO:0015940">
    <property type="term" value="P:pantothenate biosynthetic process"/>
    <property type="evidence" value="ECO:0007669"/>
    <property type="project" value="UniProtKB-KW"/>
</dbReference>
<dbReference type="RefSeq" id="WP_111846583.1">
    <property type="nucleotide sequence ID" value="NZ_QDFR01000002.1"/>
</dbReference>
<dbReference type="PANTHER" id="PTHR21708:SF26">
    <property type="entry name" value="2-DEHYDROPANTOATE 2-REDUCTASE"/>
    <property type="match status" value="1"/>
</dbReference>
<feature type="domain" description="Ketopantoate reductase C-terminal" evidence="8">
    <location>
        <begin position="216"/>
        <end position="307"/>
    </location>
</feature>
<dbReference type="InterPro" id="IPR013332">
    <property type="entry name" value="KPR_N"/>
</dbReference>
<evidence type="ECO:0000256" key="3">
    <source>
        <dbReference type="ARBA" id="ARBA00019465"/>
    </source>
</evidence>